<dbReference type="STRING" id="1754190.A0A1Y2CMZ3"/>
<dbReference type="SMART" id="SM00015">
    <property type="entry name" value="IQ"/>
    <property type="match status" value="3"/>
</dbReference>
<dbReference type="GO" id="GO:0060271">
    <property type="term" value="P:cilium assembly"/>
    <property type="evidence" value="ECO:0007669"/>
    <property type="project" value="InterPro"/>
</dbReference>
<dbReference type="PANTHER" id="PTHR15673:SF2">
    <property type="entry name" value="IQ CALMODULIN-BINDING MOTIF-CONTAINING PROTEIN 1"/>
    <property type="match status" value="1"/>
</dbReference>
<protein>
    <submittedName>
        <fullName evidence="2">Uncharacterized protein</fullName>
    </submittedName>
</protein>
<dbReference type="PROSITE" id="PS50096">
    <property type="entry name" value="IQ"/>
    <property type="match status" value="3"/>
</dbReference>
<dbReference type="Pfam" id="PF00612">
    <property type="entry name" value="IQ"/>
    <property type="match status" value="3"/>
</dbReference>
<name>A0A1Y2CMZ3_9FUNG</name>
<dbReference type="InterPro" id="IPR028765">
    <property type="entry name" value="IQCB1"/>
</dbReference>
<dbReference type="GO" id="GO:0005929">
    <property type="term" value="C:cilium"/>
    <property type="evidence" value="ECO:0007669"/>
    <property type="project" value="TreeGrafter"/>
</dbReference>
<dbReference type="InterPro" id="IPR000048">
    <property type="entry name" value="IQ_motif_EF-hand-BS"/>
</dbReference>
<reference evidence="2 3" key="1">
    <citation type="submission" date="2016-08" db="EMBL/GenBank/DDBJ databases">
        <title>A Parts List for Fungal Cellulosomes Revealed by Comparative Genomics.</title>
        <authorList>
            <consortium name="DOE Joint Genome Institute"/>
            <person name="Haitjema C.H."/>
            <person name="Gilmore S.P."/>
            <person name="Henske J.K."/>
            <person name="Solomon K.V."/>
            <person name="De Groot R."/>
            <person name="Kuo A."/>
            <person name="Mondo S.J."/>
            <person name="Salamov A.A."/>
            <person name="Labutti K."/>
            <person name="Zhao Z."/>
            <person name="Chiniquy J."/>
            <person name="Barry K."/>
            <person name="Brewer H.M."/>
            <person name="Purvine S.O."/>
            <person name="Wright A.T."/>
            <person name="Boxma B."/>
            <person name="Van Alen T."/>
            <person name="Hackstein J.H."/>
            <person name="Baker S.E."/>
            <person name="Grigoriev I.V."/>
            <person name="O'Malley M.A."/>
        </authorList>
    </citation>
    <scope>NUCLEOTIDE SEQUENCE [LARGE SCALE GENOMIC DNA]</scope>
    <source>
        <strain evidence="2 3">G1</strain>
    </source>
</reference>
<evidence type="ECO:0000313" key="3">
    <source>
        <dbReference type="Proteomes" id="UP000193920"/>
    </source>
</evidence>
<dbReference type="GO" id="GO:0005516">
    <property type="term" value="F:calmodulin binding"/>
    <property type="evidence" value="ECO:0007669"/>
    <property type="project" value="InterPro"/>
</dbReference>
<dbReference type="InterPro" id="IPR027417">
    <property type="entry name" value="P-loop_NTPase"/>
</dbReference>
<feature type="coiled-coil region" evidence="1">
    <location>
        <begin position="186"/>
        <end position="213"/>
    </location>
</feature>
<dbReference type="CDD" id="cd23767">
    <property type="entry name" value="IQCD"/>
    <property type="match status" value="1"/>
</dbReference>
<accession>A0A1Y2CMZ3</accession>
<sequence length="310" mass="37868">MEKLDIEKIITIQKLVRGFITRRRLQKLNTNATKIQSIYRGYVARKSYKVNMDLYNKKKRLDNSLVKHERYLKVKLEELKKLQQLSNSKYFEYKKENEKNAAIKIQSMWRGYYTRKNIEKIKKIKSLSSLYEDKENIDIIDLSYIEGNNTQNLINDKIWLKKKFEIISSNIQKYKRNCKKKRYLKERTSEEKKRELDERLKNAQKIMDSYYENYFHFFQLKKKIYENKNALDILSINSNYRYRDYKMNCKKLDELKPLPIIKQKLPSKEIKKEHQKLMDEVTTPWWKVLKKNYDLNQLDFDYINEVLSNS</sequence>
<keyword evidence="3" id="KW-1185">Reference proteome</keyword>
<dbReference type="OrthoDB" id="190375at2759"/>
<evidence type="ECO:0000256" key="1">
    <source>
        <dbReference type="SAM" id="Coils"/>
    </source>
</evidence>
<dbReference type="EMBL" id="MCOG01000102">
    <property type="protein sequence ID" value="ORY48400.1"/>
    <property type="molecule type" value="Genomic_DNA"/>
</dbReference>
<comment type="caution">
    <text evidence="2">The sequence shown here is derived from an EMBL/GenBank/DDBJ whole genome shotgun (WGS) entry which is preliminary data.</text>
</comment>
<keyword evidence="1" id="KW-0175">Coiled coil</keyword>
<gene>
    <name evidence="2" type="ORF">LY90DRAFT_508906</name>
</gene>
<dbReference type="Proteomes" id="UP000193920">
    <property type="component" value="Unassembled WGS sequence"/>
</dbReference>
<proteinExistence type="predicted"/>
<dbReference type="Gene3D" id="1.20.5.190">
    <property type="match status" value="2"/>
</dbReference>
<evidence type="ECO:0000313" key="2">
    <source>
        <dbReference type="EMBL" id="ORY48400.1"/>
    </source>
</evidence>
<dbReference type="AlphaFoldDB" id="A0A1Y2CMZ3"/>
<organism evidence="2 3">
    <name type="scientific">Neocallimastix californiae</name>
    <dbReference type="NCBI Taxonomy" id="1754190"/>
    <lineage>
        <taxon>Eukaryota</taxon>
        <taxon>Fungi</taxon>
        <taxon>Fungi incertae sedis</taxon>
        <taxon>Chytridiomycota</taxon>
        <taxon>Chytridiomycota incertae sedis</taxon>
        <taxon>Neocallimastigomycetes</taxon>
        <taxon>Neocallimastigales</taxon>
        <taxon>Neocallimastigaceae</taxon>
        <taxon>Neocallimastix</taxon>
    </lineage>
</organism>
<dbReference type="PANTHER" id="PTHR15673">
    <property type="entry name" value="IQ CALMODULIN-BINDING MOTIF CONTAINING PROTEIN 1"/>
    <property type="match status" value="1"/>
</dbReference>
<dbReference type="SUPFAM" id="SSF52540">
    <property type="entry name" value="P-loop containing nucleoside triphosphate hydrolases"/>
    <property type="match status" value="1"/>
</dbReference>